<evidence type="ECO:0000256" key="1">
    <source>
        <dbReference type="ARBA" id="ARBA00004370"/>
    </source>
</evidence>
<dbReference type="InterPro" id="IPR039910">
    <property type="entry name" value="D15-like"/>
</dbReference>
<evidence type="ECO:0000256" key="7">
    <source>
        <dbReference type="ARBA" id="ARBA00023237"/>
    </source>
</evidence>
<feature type="domain" description="POTRA" evidence="9">
    <location>
        <begin position="246"/>
        <end position="323"/>
    </location>
</feature>
<keyword evidence="5" id="KW-0677">Repeat</keyword>
<keyword evidence="7" id="KW-0998">Cell outer membrane</keyword>
<evidence type="ECO:0000256" key="4">
    <source>
        <dbReference type="ARBA" id="ARBA00022729"/>
    </source>
</evidence>
<dbReference type="OrthoDB" id="9803054at2"/>
<dbReference type="Gene3D" id="3.40.50.10610">
    <property type="entry name" value="ABC-type transport auxiliary lipoprotein component"/>
    <property type="match status" value="1"/>
</dbReference>
<dbReference type="PANTHER" id="PTHR12815:SF47">
    <property type="entry name" value="TRANSLOCATION AND ASSEMBLY MODULE SUBUNIT TAMA"/>
    <property type="match status" value="1"/>
</dbReference>
<keyword evidence="6" id="KW-0472">Membrane</keyword>
<evidence type="ECO:0000256" key="8">
    <source>
        <dbReference type="NCBIfam" id="TIGR03303"/>
    </source>
</evidence>
<dbReference type="PROSITE" id="PS51779">
    <property type="entry name" value="POTRA"/>
    <property type="match status" value="4"/>
</dbReference>
<dbReference type="InterPro" id="IPR000184">
    <property type="entry name" value="Bac_surfAg_D15"/>
</dbReference>
<feature type="domain" description="POTRA" evidence="9">
    <location>
        <begin position="174"/>
        <end position="245"/>
    </location>
</feature>
<feature type="domain" description="POTRA" evidence="9">
    <location>
        <begin position="500"/>
        <end position="573"/>
    </location>
</feature>
<evidence type="ECO:0000313" key="10">
    <source>
        <dbReference type="EMBL" id="SHN72116.1"/>
    </source>
</evidence>
<dbReference type="EMBL" id="FRDI01000016">
    <property type="protein sequence ID" value="SHN72116.1"/>
    <property type="molecule type" value="Genomic_DNA"/>
</dbReference>
<gene>
    <name evidence="10" type="ORF">SAMN02745728_02285</name>
</gene>
<dbReference type="GO" id="GO:0009279">
    <property type="term" value="C:cell outer membrane"/>
    <property type="evidence" value="ECO:0007669"/>
    <property type="project" value="UniProtKB-UniRule"/>
</dbReference>
<dbReference type="GO" id="GO:0071709">
    <property type="term" value="P:membrane assembly"/>
    <property type="evidence" value="ECO:0007669"/>
    <property type="project" value="InterPro"/>
</dbReference>
<dbReference type="Pfam" id="PF01103">
    <property type="entry name" value="Omp85"/>
    <property type="match status" value="1"/>
</dbReference>
<keyword evidence="2" id="KW-1134">Transmembrane beta strand</keyword>
<sequence>MKTKLTAKKVFLLSWLIVLALPFLFHGKDNSVLAQAKRQARAPIIMMVPFQINAGAEFENLDMEIPNMLEERLAMKGFKVIPVGTTVELLQKMNIKSLDINTVKRLANQAKADAAVYGSFSAIGSNFSIDARLVSANPNINSKPLFVERSGDKNVLNAVDELSGKVMSTLVSKETIAGVEVRGTKAIDPEVVLMRINSRRGDAVDPAAIDREVKKIWDLGYFSDVSVNIESRSDGHYLVYTVKEKPRLESINITGTSEIDQEDVSSAMTSRQGSVLNDKVLADDLRKIRELYHKKGFYLVEIKQSMQDTKDGGVILNLAITEGKRLYIKEIKIEGAKEMSEGDIKSELALSERSIISWITGTGILKEEMLERDSSAIGSFYLDHGFLDVIVKPATVEYKEDGIIVTFTVIEGSRYKLGDIKFAGDLIDTDEKIRSILTLDKMAKDKDYFNLSVMQEDSKKISDLYADYGYAFAEAYGSPKPRGEEHIVDVTYHITKNNKVYVRRVVLDGNTRTRDNVILREMRLTDDSQFSGKELRRSMDRLNNLGFFEIAESEIIPTGNPNEVDLKVKVKEKPTGALIGGVGYSTFSSFGVSATIMERNLWGKGYALSLQALFSGRRSAYTANFVNPRLYDTEIGMSLAGYKSRDDFYDYKKDTTGAGITFMRPIGEYSAVSIGYRLDQYRIFEVEDDSSWLIRKYKGNNIASVGSIGFARDTTNKMNPTTGTINSVSLDYGGGFLGGSDDFIGVRAENQIYYKLAERHLLHSKLQGRALFKNGNEEVPIFERFWMGGIDTVRGYNARDIIPVDPKTGDYLGGTRMAVLNLEYIWRLSTELGVNLVPFFDMGVNYADDIDDFSWNNELKKSTGLELRWRSPMGDLRFSYGIPLDENRDGSRSSGRFEFSMGQFF</sequence>
<feature type="domain" description="POTRA" evidence="9">
    <location>
        <begin position="326"/>
        <end position="412"/>
    </location>
</feature>
<dbReference type="InterPro" id="IPR023707">
    <property type="entry name" value="OM_assembly_BamA"/>
</dbReference>
<protein>
    <recommendedName>
        <fullName evidence="8">Outer membrane protein assembly factor BamA</fullName>
    </recommendedName>
</protein>
<evidence type="ECO:0000259" key="9">
    <source>
        <dbReference type="PROSITE" id="PS51779"/>
    </source>
</evidence>
<name>A0A1M7TN60_9BACT</name>
<keyword evidence="3" id="KW-0812">Transmembrane</keyword>
<dbReference type="NCBIfam" id="TIGR03303">
    <property type="entry name" value="OM_YaeT"/>
    <property type="match status" value="1"/>
</dbReference>
<keyword evidence="4" id="KW-0732">Signal</keyword>
<keyword evidence="11" id="KW-1185">Reference proteome</keyword>
<dbReference type="InterPro" id="IPR010827">
    <property type="entry name" value="BamA/TamA_POTRA"/>
</dbReference>
<dbReference type="AlphaFoldDB" id="A0A1M7TN60"/>
<evidence type="ECO:0000256" key="2">
    <source>
        <dbReference type="ARBA" id="ARBA00022452"/>
    </source>
</evidence>
<dbReference type="InterPro" id="IPR034746">
    <property type="entry name" value="POTRA"/>
</dbReference>
<dbReference type="Gene3D" id="3.10.20.310">
    <property type="entry name" value="membrane protein fhac"/>
    <property type="match status" value="5"/>
</dbReference>
<dbReference type="STRING" id="1121455.SAMN02745728_02285"/>
<proteinExistence type="predicted"/>
<accession>A0A1M7TN60</accession>
<reference evidence="10 11" key="1">
    <citation type="submission" date="2016-12" db="EMBL/GenBank/DDBJ databases">
        <authorList>
            <person name="Song W.-J."/>
            <person name="Kurnit D.M."/>
        </authorList>
    </citation>
    <scope>NUCLEOTIDE SEQUENCE [LARGE SCALE GENOMIC DNA]</scope>
    <source>
        <strain evidence="10 11">DSM 11393</strain>
    </source>
</reference>
<dbReference type="RefSeq" id="WP_072697954.1">
    <property type="nucleotide sequence ID" value="NZ_FRDI01000016.1"/>
</dbReference>
<evidence type="ECO:0000256" key="6">
    <source>
        <dbReference type="ARBA" id="ARBA00023136"/>
    </source>
</evidence>
<dbReference type="Pfam" id="PF07244">
    <property type="entry name" value="POTRA"/>
    <property type="match status" value="5"/>
</dbReference>
<dbReference type="Gene3D" id="2.40.160.50">
    <property type="entry name" value="membrane protein fhac: a member of the omp85/tpsb transporter family"/>
    <property type="match status" value="1"/>
</dbReference>
<comment type="subcellular location">
    <subcellularLocation>
        <location evidence="1">Membrane</location>
    </subcellularLocation>
</comment>
<evidence type="ECO:0000256" key="5">
    <source>
        <dbReference type="ARBA" id="ARBA00022737"/>
    </source>
</evidence>
<evidence type="ECO:0000256" key="3">
    <source>
        <dbReference type="ARBA" id="ARBA00022692"/>
    </source>
</evidence>
<dbReference type="PANTHER" id="PTHR12815">
    <property type="entry name" value="SORTING AND ASSEMBLY MACHINERY SAMM50 PROTEIN FAMILY MEMBER"/>
    <property type="match status" value="1"/>
</dbReference>
<dbReference type="PIRSF" id="PIRSF006076">
    <property type="entry name" value="OM_assembly_OMP85"/>
    <property type="match status" value="1"/>
</dbReference>
<dbReference type="Proteomes" id="UP000186469">
    <property type="component" value="Unassembled WGS sequence"/>
</dbReference>
<evidence type="ECO:0000313" key="11">
    <source>
        <dbReference type="Proteomes" id="UP000186469"/>
    </source>
</evidence>
<organism evidence="10 11">
    <name type="scientific">Desulfovibrio litoralis DSM 11393</name>
    <dbReference type="NCBI Taxonomy" id="1121455"/>
    <lineage>
        <taxon>Bacteria</taxon>
        <taxon>Pseudomonadati</taxon>
        <taxon>Thermodesulfobacteriota</taxon>
        <taxon>Desulfovibrionia</taxon>
        <taxon>Desulfovibrionales</taxon>
        <taxon>Desulfovibrionaceae</taxon>
        <taxon>Desulfovibrio</taxon>
    </lineage>
</organism>